<keyword evidence="1" id="KW-1133">Transmembrane helix</keyword>
<dbReference type="PANTHER" id="PTHR31414">
    <property type="entry name" value="TRANSMEMBRANE PROTEIN DDB_G0292058"/>
    <property type="match status" value="1"/>
</dbReference>
<dbReference type="EMBL" id="JAATIQ010000074">
    <property type="protein sequence ID" value="KAF4388354.1"/>
    <property type="molecule type" value="Genomic_DNA"/>
</dbReference>
<feature type="transmembrane region" description="Helical" evidence="1">
    <location>
        <begin position="319"/>
        <end position="341"/>
    </location>
</feature>
<sequence length="369" mass="41977">MSSSTSLFLTFLTTLLLLLLHLPFSHGDFHYFQISPTPSSSGWESEKLWGKSPTMSFVEGPFMAPVEDYSSVVLAAERTRRKDPLDGLKLYTRGWNISDHHYWASVGYTAVPLFAIAVIWFLGFGLCLSIIFLCYFCCKQRRPYGYSRTAYALSLIFLALFTILAIIGCVVLYTGQEKFHHSTTMFSIFGMQLLPCDYWVDTSYWNLHSVWNIPSPPQSGPLVPLLCNPFHHDLSDRTCTAGEVWGSYVCQVSGSGTCTTTGRLTPTFYDQMSSGISMSIALNSYGPFLTDLQDCTFVRETFNDIYSDHCPSLRRYTKWIYIGLVMVSTAVMLSLVFWVIYGRERRQRLYATTTHDHSMPHPHVEIEKD</sequence>
<dbReference type="InterPro" id="IPR040283">
    <property type="entry name" value="DDB_G0292058-like"/>
</dbReference>
<organism evidence="3 4">
    <name type="scientific">Cannabis sativa</name>
    <name type="common">Hemp</name>
    <name type="synonym">Marijuana</name>
    <dbReference type="NCBI Taxonomy" id="3483"/>
    <lineage>
        <taxon>Eukaryota</taxon>
        <taxon>Viridiplantae</taxon>
        <taxon>Streptophyta</taxon>
        <taxon>Embryophyta</taxon>
        <taxon>Tracheophyta</taxon>
        <taxon>Spermatophyta</taxon>
        <taxon>Magnoliopsida</taxon>
        <taxon>eudicotyledons</taxon>
        <taxon>Gunneridae</taxon>
        <taxon>Pentapetalae</taxon>
        <taxon>rosids</taxon>
        <taxon>fabids</taxon>
        <taxon>Rosales</taxon>
        <taxon>Cannabaceae</taxon>
        <taxon>Cannabis</taxon>
    </lineage>
</organism>
<keyword evidence="2" id="KW-0732">Signal</keyword>
<evidence type="ECO:0000313" key="4">
    <source>
        <dbReference type="Proteomes" id="UP000583929"/>
    </source>
</evidence>
<protein>
    <submittedName>
        <fullName evidence="3">Uncharacterized protein</fullName>
    </submittedName>
</protein>
<reference evidence="3 4" key="1">
    <citation type="journal article" date="2020" name="bioRxiv">
        <title>Sequence and annotation of 42 cannabis genomes reveals extensive copy number variation in cannabinoid synthesis and pathogen resistance genes.</title>
        <authorList>
            <person name="Mckernan K.J."/>
            <person name="Helbert Y."/>
            <person name="Kane L.T."/>
            <person name="Ebling H."/>
            <person name="Zhang L."/>
            <person name="Liu B."/>
            <person name="Eaton Z."/>
            <person name="Mclaughlin S."/>
            <person name="Kingan S."/>
            <person name="Baybayan P."/>
            <person name="Concepcion G."/>
            <person name="Jordan M."/>
            <person name="Riva A."/>
            <person name="Barbazuk W."/>
            <person name="Harkins T."/>
        </authorList>
    </citation>
    <scope>NUCLEOTIDE SEQUENCE [LARGE SCALE GENOMIC DNA]</scope>
    <source>
        <strain evidence="4">cv. Jamaican Lion 4</strain>
        <tissue evidence="3">Leaf</tissue>
    </source>
</reference>
<feature type="chain" id="PRO_5029822339" evidence="2">
    <location>
        <begin position="28"/>
        <end position="369"/>
    </location>
</feature>
<gene>
    <name evidence="3" type="ORF">G4B88_013191</name>
</gene>
<dbReference type="PANTHER" id="PTHR31414:SF13">
    <property type="entry name" value="TRANSMEMBRANE PROTEIN"/>
    <property type="match status" value="1"/>
</dbReference>
<evidence type="ECO:0000256" key="1">
    <source>
        <dbReference type="SAM" id="Phobius"/>
    </source>
</evidence>
<comment type="caution">
    <text evidence="3">The sequence shown here is derived from an EMBL/GenBank/DDBJ whole genome shotgun (WGS) entry which is preliminary data.</text>
</comment>
<accession>A0A7J6GZE1</accession>
<feature type="signal peptide" evidence="2">
    <location>
        <begin position="1"/>
        <end position="27"/>
    </location>
</feature>
<dbReference type="GO" id="GO:0009506">
    <property type="term" value="C:plasmodesma"/>
    <property type="evidence" value="ECO:0007669"/>
    <property type="project" value="TreeGrafter"/>
</dbReference>
<proteinExistence type="predicted"/>
<keyword evidence="4" id="KW-1185">Reference proteome</keyword>
<evidence type="ECO:0000256" key="2">
    <source>
        <dbReference type="SAM" id="SignalP"/>
    </source>
</evidence>
<dbReference type="AlphaFoldDB" id="A0A7J6GZE1"/>
<feature type="transmembrane region" description="Helical" evidence="1">
    <location>
        <begin position="150"/>
        <end position="173"/>
    </location>
</feature>
<evidence type="ECO:0000313" key="3">
    <source>
        <dbReference type="EMBL" id="KAF4388354.1"/>
    </source>
</evidence>
<keyword evidence="1" id="KW-0812">Transmembrane</keyword>
<dbReference type="GO" id="GO:0005886">
    <property type="term" value="C:plasma membrane"/>
    <property type="evidence" value="ECO:0007669"/>
    <property type="project" value="TreeGrafter"/>
</dbReference>
<dbReference type="Proteomes" id="UP000583929">
    <property type="component" value="Unassembled WGS sequence"/>
</dbReference>
<feature type="transmembrane region" description="Helical" evidence="1">
    <location>
        <begin position="113"/>
        <end position="138"/>
    </location>
</feature>
<name>A0A7J6GZE1_CANSA</name>
<keyword evidence="1" id="KW-0472">Membrane</keyword>